<gene>
    <name evidence="18" type="ORF">BT63DRAFT_423380</name>
</gene>
<dbReference type="InterPro" id="IPR018966">
    <property type="entry name" value="VTC_domain"/>
</dbReference>
<dbReference type="EMBL" id="MU004233">
    <property type="protein sequence ID" value="KAF2671139.1"/>
    <property type="molecule type" value="Genomic_DNA"/>
</dbReference>
<name>A0A6A6UFS9_9PEZI</name>
<dbReference type="PANTHER" id="PTHR46140">
    <property type="entry name" value="VACUOLAR TRANSPORTER CHAPERONE 1-RELATED"/>
    <property type="match status" value="1"/>
</dbReference>
<evidence type="ECO:0000256" key="7">
    <source>
        <dbReference type="ARBA" id="ARBA00022989"/>
    </source>
</evidence>
<keyword evidence="6 16" id="KW-0812">Transmembrane</keyword>
<feature type="region of interest" description="Disordered" evidence="15">
    <location>
        <begin position="582"/>
        <end position="607"/>
    </location>
</feature>
<evidence type="ECO:0000256" key="13">
    <source>
        <dbReference type="ARBA" id="ARBA00080494"/>
    </source>
</evidence>
<dbReference type="InterPro" id="IPR004331">
    <property type="entry name" value="SPX_dom"/>
</dbReference>
<dbReference type="InterPro" id="IPR042267">
    <property type="entry name" value="VTC_sf"/>
</dbReference>
<dbReference type="InterPro" id="IPR051572">
    <property type="entry name" value="VTC_Complex_Subunit"/>
</dbReference>
<feature type="region of interest" description="Disordered" evidence="15">
    <location>
        <begin position="496"/>
        <end position="529"/>
    </location>
</feature>
<evidence type="ECO:0000256" key="12">
    <source>
        <dbReference type="ARBA" id="ARBA00075894"/>
    </source>
</evidence>
<evidence type="ECO:0000259" key="17">
    <source>
        <dbReference type="PROSITE" id="PS51382"/>
    </source>
</evidence>
<feature type="region of interest" description="Disordered" evidence="15">
    <location>
        <begin position="653"/>
        <end position="673"/>
    </location>
</feature>
<feature type="compositionally biased region" description="Acidic residues" evidence="15">
    <location>
        <begin position="508"/>
        <end position="522"/>
    </location>
</feature>
<evidence type="ECO:0000256" key="10">
    <source>
        <dbReference type="ARBA" id="ARBA00061390"/>
    </source>
</evidence>
<dbReference type="InterPro" id="IPR003807">
    <property type="entry name" value="DUF202"/>
</dbReference>
<keyword evidence="4" id="KW-0926">Vacuole</keyword>
<dbReference type="AlphaFoldDB" id="A0A6A6UFS9"/>
<evidence type="ECO:0000256" key="9">
    <source>
        <dbReference type="ARBA" id="ARBA00050204"/>
    </source>
</evidence>
<evidence type="ECO:0000256" key="3">
    <source>
        <dbReference type="ARBA" id="ARBA00012960"/>
    </source>
</evidence>
<dbReference type="GO" id="GO:0008976">
    <property type="term" value="F:polyphosphate kinase activity"/>
    <property type="evidence" value="ECO:0007669"/>
    <property type="project" value="UniProtKB-EC"/>
</dbReference>
<dbReference type="OrthoDB" id="6493944at2759"/>
<evidence type="ECO:0000256" key="8">
    <source>
        <dbReference type="ARBA" id="ARBA00023136"/>
    </source>
</evidence>
<feature type="compositionally biased region" description="Polar residues" evidence="15">
    <location>
        <begin position="739"/>
        <end position="755"/>
    </location>
</feature>
<evidence type="ECO:0000256" key="4">
    <source>
        <dbReference type="ARBA" id="ARBA00022554"/>
    </source>
</evidence>
<dbReference type="GO" id="GO:0006799">
    <property type="term" value="P:polyphosphate biosynthetic process"/>
    <property type="evidence" value="ECO:0007669"/>
    <property type="project" value="UniProtKB-ARBA"/>
</dbReference>
<evidence type="ECO:0000256" key="16">
    <source>
        <dbReference type="SAM" id="Phobius"/>
    </source>
</evidence>
<dbReference type="GO" id="GO:0016237">
    <property type="term" value="P:microautophagy"/>
    <property type="evidence" value="ECO:0007669"/>
    <property type="project" value="TreeGrafter"/>
</dbReference>
<dbReference type="Pfam" id="PF09359">
    <property type="entry name" value="VTC"/>
    <property type="match status" value="1"/>
</dbReference>
<reference evidence="18" key="1">
    <citation type="journal article" date="2020" name="Stud. Mycol.">
        <title>101 Dothideomycetes genomes: a test case for predicting lifestyles and emergence of pathogens.</title>
        <authorList>
            <person name="Haridas S."/>
            <person name="Albert R."/>
            <person name="Binder M."/>
            <person name="Bloem J."/>
            <person name="Labutti K."/>
            <person name="Salamov A."/>
            <person name="Andreopoulos B."/>
            <person name="Baker S."/>
            <person name="Barry K."/>
            <person name="Bills G."/>
            <person name="Bluhm B."/>
            <person name="Cannon C."/>
            <person name="Castanera R."/>
            <person name="Culley D."/>
            <person name="Daum C."/>
            <person name="Ezra D."/>
            <person name="Gonzalez J."/>
            <person name="Henrissat B."/>
            <person name="Kuo A."/>
            <person name="Liang C."/>
            <person name="Lipzen A."/>
            <person name="Lutzoni F."/>
            <person name="Magnuson J."/>
            <person name="Mondo S."/>
            <person name="Nolan M."/>
            <person name="Ohm R."/>
            <person name="Pangilinan J."/>
            <person name="Park H.-J."/>
            <person name="Ramirez L."/>
            <person name="Alfaro M."/>
            <person name="Sun H."/>
            <person name="Tritt A."/>
            <person name="Yoshinaga Y."/>
            <person name="Zwiers L.-H."/>
            <person name="Turgeon B."/>
            <person name="Goodwin S."/>
            <person name="Spatafora J."/>
            <person name="Crous P."/>
            <person name="Grigoriev I."/>
        </authorList>
    </citation>
    <scope>NUCLEOTIDE SEQUENCE</scope>
    <source>
        <strain evidence="18">CBS 115976</strain>
    </source>
</reference>
<feature type="compositionally biased region" description="Polar residues" evidence="15">
    <location>
        <begin position="555"/>
        <end position="567"/>
    </location>
</feature>
<protein>
    <recommendedName>
        <fullName evidence="11">Vacuolar transporter chaperone complex subunit 4</fullName>
        <ecNumber evidence="3">2.7.4.1</ecNumber>
    </recommendedName>
    <alternativeName>
        <fullName evidence="13">Polyphosphate kinase</fullName>
    </alternativeName>
    <alternativeName>
        <fullName evidence="12">SPX-dependent polyphosphate polymerase VTC subunit 4</fullName>
    </alternativeName>
    <alternativeName>
        <fullName evidence="14">Vacuolar membrane polyphosphate polymerase catalytic subunit</fullName>
    </alternativeName>
</protein>
<evidence type="ECO:0000256" key="14">
    <source>
        <dbReference type="ARBA" id="ARBA00081313"/>
    </source>
</evidence>
<evidence type="ECO:0000256" key="5">
    <source>
        <dbReference type="ARBA" id="ARBA00022679"/>
    </source>
</evidence>
<dbReference type="GO" id="GO:0007034">
    <property type="term" value="P:vacuolar transport"/>
    <property type="evidence" value="ECO:0007669"/>
    <property type="project" value="TreeGrafter"/>
</dbReference>
<dbReference type="Gene3D" id="3.20.100.30">
    <property type="entry name" value="VTC, catalytic tunnel domain"/>
    <property type="match status" value="1"/>
</dbReference>
<proteinExistence type="inferred from homology"/>
<dbReference type="CDD" id="cd14480">
    <property type="entry name" value="SPX_VTC2_like"/>
    <property type="match status" value="1"/>
</dbReference>
<comment type="catalytic activity">
    <reaction evidence="9">
        <text>[phosphate](n) + ATP = [phosphate](n+1) + ADP</text>
        <dbReference type="Rhea" id="RHEA:19573"/>
        <dbReference type="Rhea" id="RHEA-COMP:9859"/>
        <dbReference type="Rhea" id="RHEA-COMP:14280"/>
        <dbReference type="ChEBI" id="CHEBI:16838"/>
        <dbReference type="ChEBI" id="CHEBI:30616"/>
        <dbReference type="ChEBI" id="CHEBI:456216"/>
        <dbReference type="EC" id="2.7.4.1"/>
    </reaction>
    <physiologicalReaction direction="left-to-right" evidence="9">
        <dbReference type="Rhea" id="RHEA:19574"/>
    </physiologicalReaction>
</comment>
<keyword evidence="8 16" id="KW-0472">Membrane</keyword>
<evidence type="ECO:0000313" key="19">
    <source>
        <dbReference type="Proteomes" id="UP000799302"/>
    </source>
</evidence>
<dbReference type="Proteomes" id="UP000799302">
    <property type="component" value="Unassembled WGS sequence"/>
</dbReference>
<dbReference type="PROSITE" id="PS51382">
    <property type="entry name" value="SPX"/>
    <property type="match status" value="1"/>
</dbReference>
<keyword evidence="5" id="KW-0808">Transferase</keyword>
<evidence type="ECO:0000256" key="1">
    <source>
        <dbReference type="ARBA" id="ARBA00001936"/>
    </source>
</evidence>
<feature type="domain" description="SPX" evidence="17">
    <location>
        <begin position="1"/>
        <end position="146"/>
    </location>
</feature>
<evidence type="ECO:0000256" key="11">
    <source>
        <dbReference type="ARBA" id="ARBA00067464"/>
    </source>
</evidence>
<dbReference type="CDD" id="cd07751">
    <property type="entry name" value="PolyPPase_VTC4_like"/>
    <property type="match status" value="1"/>
</dbReference>
<evidence type="ECO:0000256" key="2">
    <source>
        <dbReference type="ARBA" id="ARBA00004128"/>
    </source>
</evidence>
<dbReference type="FunFam" id="3.20.100.30:FF:000001">
    <property type="entry name" value="Vacuolar transporter chaperone 4"/>
    <property type="match status" value="1"/>
</dbReference>
<evidence type="ECO:0000256" key="15">
    <source>
        <dbReference type="SAM" id="MobiDB-lite"/>
    </source>
</evidence>
<dbReference type="PANTHER" id="PTHR46140:SF1">
    <property type="entry name" value="VACUOLAR TRANSPORTER CHAPERONE COMPLEX SUBUNIT 4-RELATED"/>
    <property type="match status" value="1"/>
</dbReference>
<feature type="transmembrane region" description="Helical" evidence="16">
    <location>
        <begin position="764"/>
        <end position="787"/>
    </location>
</feature>
<comment type="similarity">
    <text evidence="10">Belongs to the VTC4 family.</text>
</comment>
<feature type="region of interest" description="Disordered" evidence="15">
    <location>
        <begin position="727"/>
        <end position="758"/>
    </location>
</feature>
<feature type="compositionally biased region" description="Polar residues" evidence="15">
    <location>
        <begin position="498"/>
        <end position="507"/>
    </location>
</feature>
<keyword evidence="19" id="KW-1185">Reference proteome</keyword>
<organism evidence="18 19">
    <name type="scientific">Microthyrium microscopicum</name>
    <dbReference type="NCBI Taxonomy" id="703497"/>
    <lineage>
        <taxon>Eukaryota</taxon>
        <taxon>Fungi</taxon>
        <taxon>Dikarya</taxon>
        <taxon>Ascomycota</taxon>
        <taxon>Pezizomycotina</taxon>
        <taxon>Dothideomycetes</taxon>
        <taxon>Dothideomycetes incertae sedis</taxon>
        <taxon>Microthyriales</taxon>
        <taxon>Microthyriaceae</taxon>
        <taxon>Microthyrium</taxon>
    </lineage>
</organism>
<dbReference type="GO" id="GO:0042144">
    <property type="term" value="P:vacuole fusion, non-autophagic"/>
    <property type="evidence" value="ECO:0007669"/>
    <property type="project" value="TreeGrafter"/>
</dbReference>
<dbReference type="GO" id="GO:0000329">
    <property type="term" value="C:fungal-type vacuole membrane"/>
    <property type="evidence" value="ECO:0007669"/>
    <property type="project" value="TreeGrafter"/>
</dbReference>
<evidence type="ECO:0000256" key="6">
    <source>
        <dbReference type="ARBA" id="ARBA00022692"/>
    </source>
</evidence>
<keyword evidence="7 16" id="KW-1133">Transmembrane helix</keyword>
<accession>A0A6A6UFS9</accession>
<dbReference type="GO" id="GO:0033254">
    <property type="term" value="C:vacuolar transporter chaperone complex"/>
    <property type="evidence" value="ECO:0007669"/>
    <property type="project" value="TreeGrafter"/>
</dbReference>
<comment type="subcellular location">
    <subcellularLocation>
        <location evidence="2">Vacuole membrane</location>
        <topology evidence="2">Multi-pass membrane protein</topology>
    </subcellularLocation>
</comment>
<evidence type="ECO:0000313" key="18">
    <source>
        <dbReference type="EMBL" id="KAF2671139.1"/>
    </source>
</evidence>
<dbReference type="EC" id="2.7.4.1" evidence="3"/>
<feature type="transmembrane region" description="Helical" evidence="16">
    <location>
        <begin position="807"/>
        <end position="830"/>
    </location>
</feature>
<dbReference type="Pfam" id="PF02656">
    <property type="entry name" value="DUF202"/>
    <property type="match status" value="1"/>
</dbReference>
<comment type="cofactor">
    <cofactor evidence="1">
        <name>Mn(2+)</name>
        <dbReference type="ChEBI" id="CHEBI:29035"/>
    </cofactor>
</comment>
<feature type="region of interest" description="Disordered" evidence="15">
    <location>
        <begin position="541"/>
        <end position="570"/>
    </location>
</feature>
<sequence length="840" mass="95428">MRFGHQLHTSLIKDWEWHYIDYDRLKDLLHTSKSGWSDDDETQFVSDLEGELDKVFTFQKVKSQEIVQRIKAAEVEVNSVISRADSRDADAPTEEDFELLEEDLSDIIADVHDLAKFTQLNYTGFTKIIKKHDKQTKWQLKPVFAARLKAKPFFKDNYDAFIVKLSKQYDLVRTRGNPVKGDSAAGGGQQNFVRQTTKYWVHADNITELKLIILKHLPVLVFNANKEFSEDDMAISSIYYDNADTFELYTGRLKKTEGAEAIRLRWYGGMASDTIFIERKTHREDWTGEKSVKARFSLKEKYVNDFMSGKMTTKQAFEKMRKDGKKSTKEIDELEQLAKEIQYRVIDRKLVPMTRSFYHRTAFQLPGDARVRISLDTELTMTREDNLDGKTRTGKNWRRMDIGVDWPFSQLPAEDVERFPYAVLEVKLQTQAGQQPPEWIRELTASHLVEATPKFSKFIHGTAVLLPHRINLLPYWMPQMDVDIRKPVSHQFGIERAAQSQDTSTTADELDDDSDEEFANEEDTQRMGDANLRRLREAREAMEQHDRAMAAEFSDNATPTTNGNSTLLDDEPNELDAEERISAVPNSSKPVPGNDDYPLYDSDDEDEDYEAARRTGGWRFRKLQAKKAAIGSAVAVYNGLSYLVPRPQPTEIPVDGNNGALGIPKRTGEGKRFKAPKGKKIHVPVRVEPKVALATERTFLSWLEFSIILGSIAAALLNFTGPLDSTLNPGPPSSGPPHSFTSNQQIFSHTNNSTKPPKRDFKDLPLNIISASTFTVIALIALLYSLGLYLWRVDRISKRMSVNYHDWIGPTGLCLGLFGAVLVSFGFRLFGWGDGIGLKG</sequence>